<comment type="function">
    <text evidence="7">Part of the tripartite ATP-independent periplasmic (TRAP) transport system.</text>
</comment>
<feature type="domain" description="TRAP C4-dicarboxylate transport system permease DctM subunit" evidence="8">
    <location>
        <begin position="24"/>
        <end position="432"/>
    </location>
</feature>
<dbReference type="PANTHER" id="PTHR33362">
    <property type="entry name" value="SIALIC ACID TRAP TRANSPORTER PERMEASE PROTEIN SIAT-RELATED"/>
    <property type="match status" value="1"/>
</dbReference>
<keyword evidence="3 7" id="KW-0997">Cell inner membrane</keyword>
<organism evidence="9 10">
    <name type="scientific">Vibrio nigripulchritudo SOn1</name>
    <dbReference type="NCBI Taxonomy" id="1238450"/>
    <lineage>
        <taxon>Bacteria</taxon>
        <taxon>Pseudomonadati</taxon>
        <taxon>Pseudomonadota</taxon>
        <taxon>Gammaproteobacteria</taxon>
        <taxon>Vibrionales</taxon>
        <taxon>Vibrionaceae</taxon>
        <taxon>Vibrio</taxon>
    </lineage>
</organism>
<gene>
    <name evidence="9" type="ORF">VIBNISOn1_800080</name>
</gene>
<evidence type="ECO:0000256" key="3">
    <source>
        <dbReference type="ARBA" id="ARBA00022519"/>
    </source>
</evidence>
<feature type="transmembrane region" description="Helical" evidence="7">
    <location>
        <begin position="418"/>
        <end position="437"/>
    </location>
</feature>
<dbReference type="InterPro" id="IPR010656">
    <property type="entry name" value="DctM"/>
</dbReference>
<feature type="transmembrane region" description="Helical" evidence="7">
    <location>
        <begin position="151"/>
        <end position="175"/>
    </location>
</feature>
<comment type="caution">
    <text evidence="9">The sequence shown here is derived from an EMBL/GenBank/DDBJ whole genome shotgun (WGS) entry which is preliminary data.</text>
</comment>
<feature type="transmembrane region" description="Helical" evidence="7">
    <location>
        <begin position="63"/>
        <end position="82"/>
    </location>
</feature>
<comment type="subcellular location">
    <subcellularLocation>
        <location evidence="1 7">Cell inner membrane</location>
        <topology evidence="1 7">Multi-pass membrane protein</topology>
    </subcellularLocation>
</comment>
<feature type="transmembrane region" description="Helical" evidence="7">
    <location>
        <begin position="372"/>
        <end position="398"/>
    </location>
</feature>
<dbReference type="PIRSF" id="PIRSF006066">
    <property type="entry name" value="HI0050"/>
    <property type="match status" value="1"/>
</dbReference>
<accession>A0AAV2VX14</accession>
<feature type="transmembrane region" description="Helical" evidence="7">
    <location>
        <begin position="20"/>
        <end position="43"/>
    </location>
</feature>
<dbReference type="AlphaFoldDB" id="A0AAV2VX14"/>
<keyword evidence="4 7" id="KW-0812">Transmembrane</keyword>
<dbReference type="Pfam" id="PF06808">
    <property type="entry name" value="DctM"/>
    <property type="match status" value="1"/>
</dbReference>
<keyword evidence="5 7" id="KW-1133">Transmembrane helix</keyword>
<keyword evidence="2" id="KW-1003">Cell membrane</keyword>
<comment type="caution">
    <text evidence="7">Lacks conserved residue(s) required for the propagation of feature annotation.</text>
</comment>
<dbReference type="InterPro" id="IPR004681">
    <property type="entry name" value="TRAP_DctM"/>
</dbReference>
<evidence type="ECO:0000313" key="10">
    <source>
        <dbReference type="Proteomes" id="UP000018211"/>
    </source>
</evidence>
<name>A0AAV2VX14_9VIBR</name>
<evidence type="ECO:0000256" key="1">
    <source>
        <dbReference type="ARBA" id="ARBA00004429"/>
    </source>
</evidence>
<keyword evidence="6 7" id="KW-0472">Membrane</keyword>
<protein>
    <recommendedName>
        <fullName evidence="7">TRAP transporter large permease protein</fullName>
    </recommendedName>
</protein>
<comment type="subunit">
    <text evidence="7">The complex comprises the extracytoplasmic solute receptor protein and the two transmembrane proteins.</text>
</comment>
<dbReference type="Proteomes" id="UP000018211">
    <property type="component" value="Unassembled WGS sequence"/>
</dbReference>
<keyword evidence="7" id="KW-0813">Transport</keyword>
<comment type="similarity">
    <text evidence="7">Belongs to the TRAP transporter large permease family.</text>
</comment>
<dbReference type="EMBL" id="CAOF01000176">
    <property type="protein sequence ID" value="CCO49297.1"/>
    <property type="molecule type" value="Genomic_DNA"/>
</dbReference>
<feature type="transmembrane region" description="Helical" evidence="7">
    <location>
        <begin position="181"/>
        <end position="209"/>
    </location>
</feature>
<proteinExistence type="inferred from homology"/>
<evidence type="ECO:0000256" key="4">
    <source>
        <dbReference type="ARBA" id="ARBA00022692"/>
    </source>
</evidence>
<feature type="transmembrane region" description="Helical" evidence="7">
    <location>
        <begin position="230"/>
        <end position="251"/>
    </location>
</feature>
<dbReference type="GO" id="GO:0022857">
    <property type="term" value="F:transmembrane transporter activity"/>
    <property type="evidence" value="ECO:0007669"/>
    <property type="project" value="UniProtKB-UniRule"/>
</dbReference>
<dbReference type="GO" id="GO:0005886">
    <property type="term" value="C:plasma membrane"/>
    <property type="evidence" value="ECO:0007669"/>
    <property type="project" value="UniProtKB-SubCell"/>
</dbReference>
<evidence type="ECO:0000256" key="6">
    <source>
        <dbReference type="ARBA" id="ARBA00023136"/>
    </source>
</evidence>
<evidence type="ECO:0000256" key="5">
    <source>
        <dbReference type="ARBA" id="ARBA00022989"/>
    </source>
</evidence>
<evidence type="ECO:0000256" key="2">
    <source>
        <dbReference type="ARBA" id="ARBA00022475"/>
    </source>
</evidence>
<sequence>MCRAHSPSESNNRTGGDAMLVGGLFLILMLLGAPIAIALGVAGLTGMFEMGGAHFASLAPSKVFNGLNIFPFLAMPFFILAGEIMNHTGITNRLVYLAEALVGHFRGGLAHSNMVASVFFSGITGSATADAAAFGRTLVPAMEKQGYSRSYACAVTAAGSIIGPTIPPSGLMVVYGSLMGVSIGGLFATGILPGLLVCFVCMAIIAAMGKRKNLPKMSEKSSLTEVLKHFRHSALALLMPLIILGGIVFGIVTPTEAASIAVAYALIIGFLIYRNLTFPALFQMVVRTAQISAVIYLIIGSASILGWWLSFNQIPQMIADIFISLSDNPNVILFLIISLLLVVGMLMDINVMLIILAPILVPLTAEIGMHPLHAGIVFVLALNISLMTPPIGACLFVLSSVTGARIEGISKELMPFLFGQLLLLFTIAYFPDLVLFIPRLLGY</sequence>
<dbReference type="NCBIfam" id="TIGR00786">
    <property type="entry name" value="dctM"/>
    <property type="match status" value="1"/>
</dbReference>
<feature type="transmembrane region" description="Helical" evidence="7">
    <location>
        <begin position="331"/>
        <end position="360"/>
    </location>
</feature>
<evidence type="ECO:0000313" key="9">
    <source>
        <dbReference type="EMBL" id="CCO49297.1"/>
    </source>
</evidence>
<evidence type="ECO:0000256" key="7">
    <source>
        <dbReference type="RuleBase" id="RU369079"/>
    </source>
</evidence>
<evidence type="ECO:0000259" key="8">
    <source>
        <dbReference type="Pfam" id="PF06808"/>
    </source>
</evidence>
<reference evidence="9 10" key="1">
    <citation type="journal article" date="2013" name="ISME J.">
        <title>Comparative genomics of pathogenic lineages of Vibrio nigripulchritudo identifies virulence-associated traits.</title>
        <authorList>
            <person name="Goudenege D."/>
            <person name="Labreuche Y."/>
            <person name="Krin E."/>
            <person name="Ansquer D."/>
            <person name="Mangenot S."/>
            <person name="Calteau A."/>
            <person name="Medigue C."/>
            <person name="Mazel D."/>
            <person name="Polz M.F."/>
            <person name="Le Roux F."/>
        </authorList>
    </citation>
    <scope>NUCLEOTIDE SEQUENCE [LARGE SCALE GENOMIC DNA]</scope>
    <source>
        <strain evidence="9 10">SOn1</strain>
    </source>
</reference>
<feature type="transmembrane region" description="Helical" evidence="7">
    <location>
        <begin position="288"/>
        <end position="311"/>
    </location>
</feature>
<dbReference type="PANTHER" id="PTHR33362:SF2">
    <property type="entry name" value="TRAP TRANSPORTER LARGE PERMEASE PROTEIN"/>
    <property type="match status" value="1"/>
</dbReference>
<feature type="transmembrane region" description="Helical" evidence="7">
    <location>
        <begin position="257"/>
        <end position="276"/>
    </location>
</feature>